<accession>A0A7W8EED3</accession>
<evidence type="ECO:0000313" key="6">
    <source>
        <dbReference type="EMBL" id="MBB5076196.1"/>
    </source>
</evidence>
<dbReference type="PRINTS" id="PR00502">
    <property type="entry name" value="NUDIXFAMILY"/>
</dbReference>
<dbReference type="InterPro" id="IPR000086">
    <property type="entry name" value="NUDIX_hydrolase_dom"/>
</dbReference>
<dbReference type="SUPFAM" id="SSF55811">
    <property type="entry name" value="Nudix"/>
    <property type="match status" value="1"/>
</dbReference>
<dbReference type="Pfam" id="PF00293">
    <property type="entry name" value="NUDIX"/>
    <property type="match status" value="1"/>
</dbReference>
<evidence type="ECO:0000259" key="5">
    <source>
        <dbReference type="PROSITE" id="PS51462"/>
    </source>
</evidence>
<reference evidence="6 7" key="1">
    <citation type="submission" date="2020-08" db="EMBL/GenBank/DDBJ databases">
        <title>Genomic Encyclopedia of Type Strains, Phase IV (KMG-IV): sequencing the most valuable type-strain genomes for metagenomic binning, comparative biology and taxonomic classification.</title>
        <authorList>
            <person name="Goeker M."/>
        </authorList>
    </citation>
    <scope>NUCLEOTIDE SEQUENCE [LARGE SCALE GENOMIC DNA]</scope>
    <source>
        <strain evidence="6 7">DSM 45385</strain>
    </source>
</reference>
<gene>
    <name evidence="6" type="ORF">HNR40_001660</name>
</gene>
<dbReference type="PROSITE" id="PS51462">
    <property type="entry name" value="NUDIX"/>
    <property type="match status" value="1"/>
</dbReference>
<proteinExistence type="inferred from homology"/>
<comment type="caution">
    <text evidence="6">The sequence shown here is derived from an EMBL/GenBank/DDBJ whole genome shotgun (WGS) entry which is preliminary data.</text>
</comment>
<dbReference type="AlphaFoldDB" id="A0A7W8EED3"/>
<dbReference type="EMBL" id="JACHIN010000002">
    <property type="protein sequence ID" value="MBB5076196.1"/>
    <property type="molecule type" value="Genomic_DNA"/>
</dbReference>
<evidence type="ECO:0000256" key="4">
    <source>
        <dbReference type="RuleBase" id="RU003476"/>
    </source>
</evidence>
<dbReference type="InterPro" id="IPR015797">
    <property type="entry name" value="NUDIX_hydrolase-like_dom_sf"/>
</dbReference>
<name>A0A7W8EED3_9ACTN</name>
<evidence type="ECO:0000256" key="3">
    <source>
        <dbReference type="ARBA" id="ARBA00022801"/>
    </source>
</evidence>
<dbReference type="PANTHER" id="PTHR43046:SF14">
    <property type="entry name" value="MUTT_NUDIX FAMILY PROTEIN"/>
    <property type="match status" value="1"/>
</dbReference>
<evidence type="ECO:0000256" key="2">
    <source>
        <dbReference type="ARBA" id="ARBA00005582"/>
    </source>
</evidence>
<keyword evidence="3 4" id="KW-0378">Hydrolase</keyword>
<protein>
    <submittedName>
        <fullName evidence="6">ADP-ribose pyrophosphatase YjhB (NUDIX family)</fullName>
    </submittedName>
</protein>
<dbReference type="InterPro" id="IPR020084">
    <property type="entry name" value="NUDIX_hydrolase_CS"/>
</dbReference>
<evidence type="ECO:0000256" key="1">
    <source>
        <dbReference type="ARBA" id="ARBA00001946"/>
    </source>
</evidence>
<evidence type="ECO:0000313" key="7">
    <source>
        <dbReference type="Proteomes" id="UP000568380"/>
    </source>
</evidence>
<dbReference type="InterPro" id="IPR020476">
    <property type="entry name" value="Nudix_hydrolase"/>
</dbReference>
<comment type="cofactor">
    <cofactor evidence="1">
        <name>Mg(2+)</name>
        <dbReference type="ChEBI" id="CHEBI:18420"/>
    </cofactor>
</comment>
<feature type="domain" description="Nudix hydrolase" evidence="5">
    <location>
        <begin position="3"/>
        <end position="129"/>
    </location>
</feature>
<dbReference type="RefSeq" id="WP_312896237.1">
    <property type="nucleotide sequence ID" value="NZ_JACHIN010000002.1"/>
</dbReference>
<keyword evidence="7" id="KW-1185">Reference proteome</keyword>
<dbReference type="GO" id="GO:0016787">
    <property type="term" value="F:hydrolase activity"/>
    <property type="evidence" value="ECO:0007669"/>
    <property type="project" value="UniProtKB-KW"/>
</dbReference>
<organism evidence="6 7">
    <name type="scientific">Nonomuraea endophytica</name>
    <dbReference type="NCBI Taxonomy" id="714136"/>
    <lineage>
        <taxon>Bacteria</taxon>
        <taxon>Bacillati</taxon>
        <taxon>Actinomycetota</taxon>
        <taxon>Actinomycetes</taxon>
        <taxon>Streptosporangiales</taxon>
        <taxon>Streptosporangiaceae</taxon>
        <taxon>Nonomuraea</taxon>
    </lineage>
</organism>
<dbReference type="CDD" id="cd02883">
    <property type="entry name" value="NUDIX_Hydrolase"/>
    <property type="match status" value="1"/>
</dbReference>
<dbReference type="Proteomes" id="UP000568380">
    <property type="component" value="Unassembled WGS sequence"/>
</dbReference>
<dbReference type="Gene3D" id="3.90.79.10">
    <property type="entry name" value="Nucleoside Triphosphate Pyrophosphohydrolase"/>
    <property type="match status" value="1"/>
</dbReference>
<sequence length="137" mass="15407">MNRRRLAAYAMIVRGEDILLAHYVNAETRHWTLPGGGVEHGEDPYDAVVREVEEETGYTVVPEVLIGVNSFHPQPEFQAVRLFWEARVVGGELRFEVGGSTDRAEWFPLAEVAGLERSEVVDRGLELLRARPKSGHL</sequence>
<comment type="similarity">
    <text evidence="2 4">Belongs to the Nudix hydrolase family.</text>
</comment>
<dbReference type="PROSITE" id="PS00893">
    <property type="entry name" value="NUDIX_BOX"/>
    <property type="match status" value="1"/>
</dbReference>
<dbReference type="PANTHER" id="PTHR43046">
    <property type="entry name" value="GDP-MANNOSE MANNOSYL HYDROLASE"/>
    <property type="match status" value="1"/>
</dbReference>